<dbReference type="RefSeq" id="WP_209594834.1">
    <property type="nucleotide sequence ID" value="NZ_JAGJCF010000007.1"/>
</dbReference>
<gene>
    <name evidence="2" type="ORF">J6595_12195</name>
</gene>
<evidence type="ECO:0000256" key="1">
    <source>
        <dbReference type="SAM" id="MobiDB-lite"/>
    </source>
</evidence>
<name>A0ABS4BHX1_9HYPH</name>
<proteinExistence type="predicted"/>
<feature type="region of interest" description="Disordered" evidence="1">
    <location>
        <begin position="1"/>
        <end position="24"/>
    </location>
</feature>
<sequence>MFAQKARADERHAQFLKRHPDRRQRIETLARARLDANQMTIPPEIQVTKDAVQ</sequence>
<comment type="caution">
    <text evidence="2">The sequence shown here is derived from an EMBL/GenBank/DDBJ whole genome shotgun (WGS) entry which is preliminary data.</text>
</comment>
<keyword evidence="3" id="KW-1185">Reference proteome</keyword>
<feature type="compositionally biased region" description="Basic and acidic residues" evidence="1">
    <location>
        <begin position="1"/>
        <end position="13"/>
    </location>
</feature>
<protein>
    <submittedName>
        <fullName evidence="2">Uncharacterized protein</fullName>
    </submittedName>
</protein>
<accession>A0ABS4BHX1</accession>
<reference evidence="2 3" key="1">
    <citation type="submission" date="2021-04" db="EMBL/GenBank/DDBJ databases">
        <title>Whole genome sequence of Jiella sp. KSK16Y-1.</title>
        <authorList>
            <person name="Tuo L."/>
        </authorList>
    </citation>
    <scope>NUCLEOTIDE SEQUENCE [LARGE SCALE GENOMIC DNA]</scope>
    <source>
        <strain evidence="2 3">KSK16Y-1</strain>
    </source>
</reference>
<dbReference type="EMBL" id="JAGJCF010000007">
    <property type="protein sequence ID" value="MBP0616343.1"/>
    <property type="molecule type" value="Genomic_DNA"/>
</dbReference>
<evidence type="ECO:0000313" key="2">
    <source>
        <dbReference type="EMBL" id="MBP0616343.1"/>
    </source>
</evidence>
<dbReference type="Proteomes" id="UP000678276">
    <property type="component" value="Unassembled WGS sequence"/>
</dbReference>
<organism evidence="2 3">
    <name type="scientific">Jiella mangrovi</name>
    <dbReference type="NCBI Taxonomy" id="2821407"/>
    <lineage>
        <taxon>Bacteria</taxon>
        <taxon>Pseudomonadati</taxon>
        <taxon>Pseudomonadota</taxon>
        <taxon>Alphaproteobacteria</taxon>
        <taxon>Hyphomicrobiales</taxon>
        <taxon>Aurantimonadaceae</taxon>
        <taxon>Jiella</taxon>
    </lineage>
</organism>
<evidence type="ECO:0000313" key="3">
    <source>
        <dbReference type="Proteomes" id="UP000678276"/>
    </source>
</evidence>